<protein>
    <submittedName>
        <fullName evidence="1">NAD kinase</fullName>
    </submittedName>
</protein>
<dbReference type="GO" id="GO:0016301">
    <property type="term" value="F:kinase activity"/>
    <property type="evidence" value="ECO:0007669"/>
    <property type="project" value="UniProtKB-KW"/>
</dbReference>
<dbReference type="Proteomes" id="UP001222603">
    <property type="component" value="Unassembled WGS sequence"/>
</dbReference>
<dbReference type="AlphaFoldDB" id="A0AAW6H2S5"/>
<gene>
    <name evidence="1" type="ORF">POZ10_07845</name>
</gene>
<accession>A0AAW6H2S5</accession>
<evidence type="ECO:0000313" key="2">
    <source>
        <dbReference type="Proteomes" id="UP001222603"/>
    </source>
</evidence>
<evidence type="ECO:0000313" key="1">
    <source>
        <dbReference type="EMBL" id="MDC1900529.1"/>
    </source>
</evidence>
<comment type="caution">
    <text evidence="1">The sequence shown here is derived from an EMBL/GenBank/DDBJ whole genome shotgun (WGS) entry which is preliminary data.</text>
</comment>
<feature type="non-terminal residue" evidence="1">
    <location>
        <position position="68"/>
    </location>
</feature>
<keyword evidence="1" id="KW-0418">Kinase</keyword>
<organism evidence="1 2">
    <name type="scientific">Bacteroides uniformis</name>
    <dbReference type="NCBI Taxonomy" id="820"/>
    <lineage>
        <taxon>Bacteria</taxon>
        <taxon>Pseudomonadati</taxon>
        <taxon>Bacteroidota</taxon>
        <taxon>Bacteroidia</taxon>
        <taxon>Bacteroidales</taxon>
        <taxon>Bacteroidaceae</taxon>
        <taxon>Bacteroides</taxon>
    </lineage>
</organism>
<sequence>MKFAIFGNTYQAKKSSHAENLFRLLGQHNAQLCICREFHHFLTTDLHLNIPDAELFDGDDFCADMVIS</sequence>
<dbReference type="EMBL" id="JAQNSI010000223">
    <property type="protein sequence ID" value="MDC1900529.1"/>
    <property type="molecule type" value="Genomic_DNA"/>
</dbReference>
<proteinExistence type="predicted"/>
<keyword evidence="1" id="KW-0808">Transferase</keyword>
<name>A0AAW6H2S5_BACUN</name>
<reference evidence="1" key="1">
    <citation type="submission" date="2022-10" db="EMBL/GenBank/DDBJ databases">
        <title>Human gut microbiome strain richness.</title>
        <authorList>
            <person name="Chen-Liaw A."/>
        </authorList>
    </citation>
    <scope>NUCLEOTIDE SEQUENCE</scope>
    <source>
        <strain evidence="1">1001713st1_F9_1001713B170221_170320</strain>
    </source>
</reference>